<dbReference type="EMBL" id="BQXS01011395">
    <property type="protein sequence ID" value="GKT37132.1"/>
    <property type="molecule type" value="Genomic_DNA"/>
</dbReference>
<sequence length="745" mass="84919">MIHDTEHRLSSSEAAGAGEGGAVTVTHHPTSKGDHVLPQWAHYDINAISDSDDTYIDIDDLHHDIDDFHHDDGDFGFDDGDFGVDDGDFGVDDGDFGVDDGSTDFSFPITTFFDDYLVHLNSLSPFARNMALKCLKREISEGLYRSIYTDLRTSGYTTDMLSFPDLVTMRDDIASTHSKIYTETAQLRRPSERLVLERTQKFRWYNITSFAVPHLIISHFEHLTHISPYQFIDKEKYCDEPVSFKRHYTMIDMIRDKMGITSREEFPNFDSINEYVAYCSANHIEPIIVAPIIIYMDGIATAKIGHTVLSIKITLGNLPIDIRFRNEAWEEITLIDESHALTTTILALNRLMDDMKTLQSGIILRVRGVSVKLTGYPLCIIADGKQKALNLGIHTNYFPCPWCYASGMELLIPTGNQLVLRDASTVETISLSSGAILRPSTNVMPLFFHSIYSPKRVILNPYKLHVGDILHDFFLGVCTDMLALERILNDTQLNIFNHRLEKCGCRLRLKKKLRDGNDARWFLHYFPICIFQLDSYPPNSQHLFHFLYQTDMDGSPSAFQIPFSMPSISTKDDVSSITFKCVLYMAAIMNIYMIEFGQASDEVSCKRCVELFNTHMKIMTPLCIMGGIISSTEPIHKVKCHTMRHLWDWVRELGPIGQYSAEVGERLNQKVYRCYRSSTIGLRFISDHKAYVLKGGQKPIEGCISAKVCRLLVFYASADDRKKPMMHLLRKHLAPKTHEEYISRL</sequence>
<accession>A0ABQ5KXG1</accession>
<gene>
    <name evidence="2" type="ORF">ADUPG1_009978</name>
</gene>
<comment type="caution">
    <text evidence="2">The sequence shown here is derived from an EMBL/GenBank/DDBJ whole genome shotgun (WGS) entry which is preliminary data.</text>
</comment>
<proteinExistence type="predicted"/>
<organism evidence="2 3">
    <name type="scientific">Aduncisulcus paluster</name>
    <dbReference type="NCBI Taxonomy" id="2918883"/>
    <lineage>
        <taxon>Eukaryota</taxon>
        <taxon>Metamonada</taxon>
        <taxon>Carpediemonas-like organisms</taxon>
        <taxon>Aduncisulcus</taxon>
    </lineage>
</organism>
<protein>
    <submittedName>
        <fullName evidence="2">Uncharacterized protein</fullName>
    </submittedName>
</protein>
<feature type="compositionally biased region" description="Basic and acidic residues" evidence="1">
    <location>
        <begin position="1"/>
        <end position="10"/>
    </location>
</feature>
<evidence type="ECO:0000313" key="3">
    <source>
        <dbReference type="Proteomes" id="UP001057375"/>
    </source>
</evidence>
<evidence type="ECO:0000256" key="1">
    <source>
        <dbReference type="SAM" id="MobiDB-lite"/>
    </source>
</evidence>
<dbReference type="Proteomes" id="UP001057375">
    <property type="component" value="Unassembled WGS sequence"/>
</dbReference>
<reference evidence="2" key="1">
    <citation type="submission" date="2022-03" db="EMBL/GenBank/DDBJ databases">
        <title>Draft genome sequence of Aduncisulcus paluster, a free-living microaerophilic Fornicata.</title>
        <authorList>
            <person name="Yuyama I."/>
            <person name="Kume K."/>
            <person name="Tamura T."/>
            <person name="Inagaki Y."/>
            <person name="Hashimoto T."/>
        </authorList>
    </citation>
    <scope>NUCLEOTIDE SEQUENCE</scope>
    <source>
        <strain evidence="2">NY0171</strain>
    </source>
</reference>
<feature type="region of interest" description="Disordered" evidence="1">
    <location>
        <begin position="1"/>
        <end position="31"/>
    </location>
</feature>
<evidence type="ECO:0000313" key="2">
    <source>
        <dbReference type="EMBL" id="GKT37132.1"/>
    </source>
</evidence>
<keyword evidence="3" id="KW-1185">Reference proteome</keyword>
<name>A0ABQ5KXG1_9EUKA</name>